<evidence type="ECO:0000313" key="9">
    <source>
        <dbReference type="EMBL" id="SMC24519.1"/>
    </source>
</evidence>
<evidence type="ECO:0000256" key="1">
    <source>
        <dbReference type="ARBA" id="ARBA00004651"/>
    </source>
</evidence>
<keyword evidence="10" id="KW-1185">Reference proteome</keyword>
<evidence type="ECO:0000256" key="4">
    <source>
        <dbReference type="ARBA" id="ARBA00022692"/>
    </source>
</evidence>
<keyword evidence="5 7" id="KW-1133">Transmembrane helix</keyword>
<gene>
    <name evidence="9" type="ORF">SAMN02745134_02189</name>
</gene>
<evidence type="ECO:0000256" key="7">
    <source>
        <dbReference type="RuleBase" id="RU363032"/>
    </source>
</evidence>
<dbReference type="EMBL" id="FWXH01000007">
    <property type="protein sequence ID" value="SMC24519.1"/>
    <property type="molecule type" value="Genomic_DNA"/>
</dbReference>
<dbReference type="PROSITE" id="PS50928">
    <property type="entry name" value="ABC_TM1"/>
    <property type="match status" value="1"/>
</dbReference>
<evidence type="ECO:0000313" key="10">
    <source>
        <dbReference type="Proteomes" id="UP000192468"/>
    </source>
</evidence>
<feature type="domain" description="ABC transmembrane type-1" evidence="8">
    <location>
        <begin position="70"/>
        <end position="254"/>
    </location>
</feature>
<dbReference type="Proteomes" id="UP000192468">
    <property type="component" value="Unassembled WGS sequence"/>
</dbReference>
<dbReference type="OrthoDB" id="9783295at2"/>
<dbReference type="STRING" id="1121291.SAMN02745134_02189"/>
<keyword evidence="2 7" id="KW-0813">Transport</keyword>
<keyword evidence="3" id="KW-1003">Cell membrane</keyword>
<dbReference type="GO" id="GO:0055085">
    <property type="term" value="P:transmembrane transport"/>
    <property type="evidence" value="ECO:0007669"/>
    <property type="project" value="InterPro"/>
</dbReference>
<dbReference type="SUPFAM" id="SSF161098">
    <property type="entry name" value="MetI-like"/>
    <property type="match status" value="1"/>
</dbReference>
<evidence type="ECO:0000256" key="3">
    <source>
        <dbReference type="ARBA" id="ARBA00022475"/>
    </source>
</evidence>
<evidence type="ECO:0000256" key="6">
    <source>
        <dbReference type="ARBA" id="ARBA00023136"/>
    </source>
</evidence>
<dbReference type="GO" id="GO:0005886">
    <property type="term" value="C:plasma membrane"/>
    <property type="evidence" value="ECO:0007669"/>
    <property type="project" value="UniProtKB-SubCell"/>
</dbReference>
<comment type="similarity">
    <text evidence="7">Belongs to the binding-protein-dependent transport system permease family.</text>
</comment>
<name>A0A1W1XKM2_9CLOT</name>
<dbReference type="Pfam" id="PF00528">
    <property type="entry name" value="BPD_transp_1"/>
    <property type="match status" value="1"/>
</dbReference>
<evidence type="ECO:0000256" key="2">
    <source>
        <dbReference type="ARBA" id="ARBA00022448"/>
    </source>
</evidence>
<feature type="transmembrane region" description="Helical" evidence="7">
    <location>
        <begin position="113"/>
        <end position="132"/>
    </location>
</feature>
<keyword evidence="4 7" id="KW-0812">Transmembrane</keyword>
<dbReference type="CDD" id="cd06261">
    <property type="entry name" value="TM_PBP2"/>
    <property type="match status" value="1"/>
</dbReference>
<dbReference type="Gene3D" id="1.10.3720.10">
    <property type="entry name" value="MetI-like"/>
    <property type="match status" value="1"/>
</dbReference>
<evidence type="ECO:0000259" key="8">
    <source>
        <dbReference type="PROSITE" id="PS50928"/>
    </source>
</evidence>
<evidence type="ECO:0000256" key="5">
    <source>
        <dbReference type="ARBA" id="ARBA00022989"/>
    </source>
</evidence>
<dbReference type="InterPro" id="IPR035906">
    <property type="entry name" value="MetI-like_sf"/>
</dbReference>
<organism evidence="9 10">
    <name type="scientific">Clostridium acidisoli DSM 12555</name>
    <dbReference type="NCBI Taxonomy" id="1121291"/>
    <lineage>
        <taxon>Bacteria</taxon>
        <taxon>Bacillati</taxon>
        <taxon>Bacillota</taxon>
        <taxon>Clostridia</taxon>
        <taxon>Eubacteriales</taxon>
        <taxon>Clostridiaceae</taxon>
        <taxon>Clostridium</taxon>
    </lineage>
</organism>
<feature type="transmembrane region" description="Helical" evidence="7">
    <location>
        <begin position="138"/>
        <end position="159"/>
    </location>
</feature>
<feature type="transmembrane region" description="Helical" evidence="7">
    <location>
        <begin position="180"/>
        <end position="201"/>
    </location>
</feature>
<feature type="transmembrane region" description="Helical" evidence="7">
    <location>
        <begin position="82"/>
        <end position="101"/>
    </location>
</feature>
<accession>A0A1W1XKM2</accession>
<feature type="transmembrane region" description="Helical" evidence="7">
    <location>
        <begin position="235"/>
        <end position="257"/>
    </location>
</feature>
<reference evidence="9 10" key="1">
    <citation type="submission" date="2017-04" db="EMBL/GenBank/DDBJ databases">
        <authorList>
            <person name="Afonso C.L."/>
            <person name="Miller P.J."/>
            <person name="Scott M.A."/>
            <person name="Spackman E."/>
            <person name="Goraichik I."/>
            <person name="Dimitrov K.M."/>
            <person name="Suarez D.L."/>
            <person name="Swayne D.E."/>
        </authorList>
    </citation>
    <scope>NUCLEOTIDE SEQUENCE [LARGE SCALE GENOMIC DNA]</scope>
    <source>
        <strain evidence="9 10">DSM 12555</strain>
    </source>
</reference>
<dbReference type="PANTHER" id="PTHR30151:SF19">
    <property type="entry name" value="ABC TRANSPORTER PERMEASE"/>
    <property type="match status" value="1"/>
</dbReference>
<sequence length="265" mass="29697">MNNVSVEHKKFIKDTKNRTKIIMFTRIFILIGFFMLWEIAGDLKWIDPFFISTPSRAFQSLIKVYEEGTLFTHIGITCYETILGFIIGSVLGILIAVLLWWSDFISKVLDPYLVVLNALPKVALAPIIIFWVGNGIKAIVTIAILISIVTTIISVLDGFNRVDKDKIKLLKTFGASKFQILTMLIMPASIPNIVSALRISVGLSWVGVIMGEFLVAKEGLGFLIVYGGQISQLDMVMMSIVILAILAYIMYEIVLILENKIKSRF</sequence>
<dbReference type="InterPro" id="IPR000515">
    <property type="entry name" value="MetI-like"/>
</dbReference>
<dbReference type="PANTHER" id="PTHR30151">
    <property type="entry name" value="ALKANE SULFONATE ABC TRANSPORTER-RELATED, MEMBRANE SUBUNIT"/>
    <property type="match status" value="1"/>
</dbReference>
<comment type="subcellular location">
    <subcellularLocation>
        <location evidence="1 7">Cell membrane</location>
        <topology evidence="1 7">Multi-pass membrane protein</topology>
    </subcellularLocation>
</comment>
<proteinExistence type="inferred from homology"/>
<protein>
    <submittedName>
        <fullName evidence="9">NitT/TauT family transport system permease protein</fullName>
    </submittedName>
</protein>
<keyword evidence="6 7" id="KW-0472">Membrane</keyword>
<feature type="transmembrane region" description="Helical" evidence="7">
    <location>
        <begin position="21"/>
        <end position="40"/>
    </location>
</feature>
<dbReference type="AlphaFoldDB" id="A0A1W1XKM2"/>
<dbReference type="RefSeq" id="WP_084116020.1">
    <property type="nucleotide sequence ID" value="NZ_FWXH01000007.1"/>
</dbReference>